<sequence length="170" mass="18205">MIVRPALCLLALLCIAPDASADESPGPTARFFSQALIEGVRLGVSQNENAAPAVKNCLLAVDGDALAPAFEALLATTFTAEERAEADAFNASALGRTLHAYARQNFRLSHGIAVDDAITLSEDDHRGLRAFGETPGGRKFVALYTRAEDPPEEPQSVALRRIVEDCEARR</sequence>
<comment type="caution">
    <text evidence="2">The sequence shown here is derived from an EMBL/GenBank/DDBJ whole genome shotgun (WGS) entry which is preliminary data.</text>
</comment>
<evidence type="ECO:0000313" key="2">
    <source>
        <dbReference type="EMBL" id="GAA4791348.1"/>
    </source>
</evidence>
<dbReference type="EMBL" id="BAABJE010000005">
    <property type="protein sequence ID" value="GAA4791348.1"/>
    <property type="molecule type" value="Genomic_DNA"/>
</dbReference>
<keyword evidence="1" id="KW-0732">Signal</keyword>
<accession>A0ABP9B8Y5</accession>
<organism evidence="2 3">
    <name type="scientific">Lysobacter hankyongensis</name>
    <dbReference type="NCBI Taxonomy" id="1176535"/>
    <lineage>
        <taxon>Bacteria</taxon>
        <taxon>Pseudomonadati</taxon>
        <taxon>Pseudomonadota</taxon>
        <taxon>Gammaproteobacteria</taxon>
        <taxon>Lysobacterales</taxon>
        <taxon>Lysobacteraceae</taxon>
        <taxon>Lysobacter</taxon>
    </lineage>
</organism>
<evidence type="ECO:0000313" key="3">
    <source>
        <dbReference type="Proteomes" id="UP001499959"/>
    </source>
</evidence>
<evidence type="ECO:0000256" key="1">
    <source>
        <dbReference type="SAM" id="SignalP"/>
    </source>
</evidence>
<dbReference type="Proteomes" id="UP001499959">
    <property type="component" value="Unassembled WGS sequence"/>
</dbReference>
<proteinExistence type="predicted"/>
<protein>
    <recommendedName>
        <fullName evidence="4">DUF2059 domain-containing protein</fullName>
    </recommendedName>
</protein>
<evidence type="ECO:0008006" key="4">
    <source>
        <dbReference type="Google" id="ProtNLM"/>
    </source>
</evidence>
<name>A0ABP9B8Y5_9GAMM</name>
<feature type="chain" id="PRO_5046069030" description="DUF2059 domain-containing protein" evidence="1">
    <location>
        <begin position="22"/>
        <end position="170"/>
    </location>
</feature>
<keyword evidence="3" id="KW-1185">Reference proteome</keyword>
<feature type="signal peptide" evidence="1">
    <location>
        <begin position="1"/>
        <end position="21"/>
    </location>
</feature>
<reference evidence="3" key="1">
    <citation type="journal article" date="2019" name="Int. J. Syst. Evol. Microbiol.">
        <title>The Global Catalogue of Microorganisms (GCM) 10K type strain sequencing project: providing services to taxonomists for standard genome sequencing and annotation.</title>
        <authorList>
            <consortium name="The Broad Institute Genomics Platform"/>
            <consortium name="The Broad Institute Genome Sequencing Center for Infectious Disease"/>
            <person name="Wu L."/>
            <person name="Ma J."/>
        </authorList>
    </citation>
    <scope>NUCLEOTIDE SEQUENCE [LARGE SCALE GENOMIC DNA]</scope>
    <source>
        <strain evidence="3">JCM 18204</strain>
    </source>
</reference>
<dbReference type="RefSeq" id="WP_345302772.1">
    <property type="nucleotide sequence ID" value="NZ_BAABJE010000005.1"/>
</dbReference>
<gene>
    <name evidence="2" type="ORF">GCM10023307_15910</name>
</gene>